<dbReference type="Gene3D" id="1.10.10.1200">
    <property type="entry name" value="MAGE homology domain, winged helix WH1 motif"/>
    <property type="match status" value="1"/>
</dbReference>
<sequence>MSARARRSGGDDQVDLTQGTAQSGIEFVASGSGSAERRGSGGSQVVVKVDAAAVDSVADTIKEYKDAVDALESGLSTQITDHELEALTRSTLRHVLFCNSFKEGGIISRNEVIQHINAASTAQRKGVPPLVIAKVQLALATLFGINMVELTKPPARKTGNDGAGTKYYALKSMIPKDLYQCTVGTFESTPTVSQKGLLGVIIALIKVSGGTIVEEELWRHLQSLGVEKGTKHPIFEAIPSDVVDEFVRRRYLKVEKMPSMDKDTRLYAVGENALHEISEDMVTQYVESELKE</sequence>
<dbReference type="PROSITE" id="PS50838">
    <property type="entry name" value="MAGE"/>
    <property type="match status" value="1"/>
</dbReference>
<gene>
    <name evidence="2" type="ORF">POKL1161_LOCUS83</name>
</gene>
<dbReference type="InterPro" id="IPR002190">
    <property type="entry name" value="MHD_dom"/>
</dbReference>
<organism evidence="2">
    <name type="scientific">Picochlorum oklahomense</name>
    <dbReference type="NCBI Taxonomy" id="249345"/>
    <lineage>
        <taxon>Eukaryota</taxon>
        <taxon>Viridiplantae</taxon>
        <taxon>Chlorophyta</taxon>
        <taxon>core chlorophytes</taxon>
        <taxon>Trebouxiophyceae</taxon>
        <taxon>Trebouxiophyceae incertae sedis</taxon>
        <taxon>Picochlorum</taxon>
    </lineage>
</organism>
<protein>
    <recommendedName>
        <fullName evidence="1">MAGE domain-containing protein</fullName>
    </recommendedName>
</protein>
<dbReference type="AlphaFoldDB" id="A0A7S1GHL6"/>
<dbReference type="Gene3D" id="1.10.10.1210">
    <property type="entry name" value="MAGE homology domain, winged helix WH2 motif"/>
    <property type="match status" value="1"/>
</dbReference>
<dbReference type="InterPro" id="IPR041898">
    <property type="entry name" value="MAGE_WH1"/>
</dbReference>
<dbReference type="SMART" id="SM01373">
    <property type="entry name" value="MAGE"/>
    <property type="match status" value="1"/>
</dbReference>
<dbReference type="EMBL" id="HBFV01000137">
    <property type="protein sequence ID" value="CAD8927730.1"/>
    <property type="molecule type" value="Transcribed_RNA"/>
</dbReference>
<name>A0A7S1GHL6_9CHLO</name>
<evidence type="ECO:0000313" key="2">
    <source>
        <dbReference type="EMBL" id="CAD8927730.1"/>
    </source>
</evidence>
<proteinExistence type="predicted"/>
<dbReference type="Pfam" id="PF01454">
    <property type="entry name" value="MAGE"/>
    <property type="match status" value="1"/>
</dbReference>
<dbReference type="PANTHER" id="PTHR11736:SF14">
    <property type="entry name" value="NSE3 HOMOLOG, SMC5-SMC6 COMPLEX COMPONENT"/>
    <property type="match status" value="1"/>
</dbReference>
<dbReference type="InterPro" id="IPR037445">
    <property type="entry name" value="MAGE"/>
</dbReference>
<evidence type="ECO:0000259" key="1">
    <source>
        <dbReference type="PROSITE" id="PS50838"/>
    </source>
</evidence>
<dbReference type="GO" id="GO:0005634">
    <property type="term" value="C:nucleus"/>
    <property type="evidence" value="ECO:0007669"/>
    <property type="project" value="TreeGrafter"/>
</dbReference>
<accession>A0A7S1GHL6</accession>
<feature type="domain" description="MAGE" evidence="1">
    <location>
        <begin position="129"/>
        <end position="292"/>
    </location>
</feature>
<dbReference type="InterPro" id="IPR041899">
    <property type="entry name" value="MAGE_WH2"/>
</dbReference>
<reference evidence="2" key="1">
    <citation type="submission" date="2021-01" db="EMBL/GenBank/DDBJ databases">
        <authorList>
            <person name="Corre E."/>
            <person name="Pelletier E."/>
            <person name="Niang G."/>
            <person name="Scheremetjew M."/>
            <person name="Finn R."/>
            <person name="Kale V."/>
            <person name="Holt S."/>
            <person name="Cochrane G."/>
            <person name="Meng A."/>
            <person name="Brown T."/>
            <person name="Cohen L."/>
        </authorList>
    </citation>
    <scope>NUCLEOTIDE SEQUENCE</scope>
    <source>
        <strain evidence="2">CCMP2329</strain>
    </source>
</reference>
<dbReference type="PANTHER" id="PTHR11736">
    <property type="entry name" value="MELANOMA-ASSOCIATED ANTIGEN MAGE ANTIGEN"/>
    <property type="match status" value="1"/>
</dbReference>